<dbReference type="PANTHER" id="PTHR10353:SF36">
    <property type="entry name" value="LP05116P"/>
    <property type="match status" value="1"/>
</dbReference>
<keyword evidence="7 10" id="KW-0326">Glycosidase</keyword>
<dbReference type="GO" id="GO:0008422">
    <property type="term" value="F:beta-glucosidase activity"/>
    <property type="evidence" value="ECO:0007669"/>
    <property type="project" value="UniProtKB-EC"/>
</dbReference>
<evidence type="ECO:0000313" key="12">
    <source>
        <dbReference type="Proteomes" id="UP001596527"/>
    </source>
</evidence>
<dbReference type="InterPro" id="IPR018120">
    <property type="entry name" value="Glyco_hydro_1_AS"/>
</dbReference>
<comment type="caution">
    <text evidence="11">The sequence shown here is derived from an EMBL/GenBank/DDBJ whole genome shotgun (WGS) entry which is preliminary data.</text>
</comment>
<evidence type="ECO:0000256" key="2">
    <source>
        <dbReference type="ARBA" id="ARBA00010838"/>
    </source>
</evidence>
<dbReference type="RefSeq" id="WP_380974815.1">
    <property type="nucleotide sequence ID" value="NZ_JBHTEF010000001.1"/>
</dbReference>
<proteinExistence type="inferred from homology"/>
<feature type="active site" description="Nucleophile" evidence="9">
    <location>
        <position position="382"/>
    </location>
</feature>
<dbReference type="Proteomes" id="UP001596527">
    <property type="component" value="Unassembled WGS sequence"/>
</dbReference>
<evidence type="ECO:0000256" key="10">
    <source>
        <dbReference type="RuleBase" id="RU361175"/>
    </source>
</evidence>
<dbReference type="PROSITE" id="PS00572">
    <property type="entry name" value="GLYCOSYL_HYDROL_F1_1"/>
    <property type="match status" value="1"/>
</dbReference>
<organism evidence="11 12">
    <name type="scientific">Schaalia naturae</name>
    <dbReference type="NCBI Taxonomy" id="635203"/>
    <lineage>
        <taxon>Bacteria</taxon>
        <taxon>Bacillati</taxon>
        <taxon>Actinomycetota</taxon>
        <taxon>Actinomycetes</taxon>
        <taxon>Actinomycetales</taxon>
        <taxon>Actinomycetaceae</taxon>
        <taxon>Schaalia</taxon>
    </lineage>
</organism>
<evidence type="ECO:0000256" key="4">
    <source>
        <dbReference type="ARBA" id="ARBA00022801"/>
    </source>
</evidence>
<reference evidence="12" key="1">
    <citation type="journal article" date="2019" name="Int. J. Syst. Evol. Microbiol.">
        <title>The Global Catalogue of Microorganisms (GCM) 10K type strain sequencing project: providing services to taxonomists for standard genome sequencing and annotation.</title>
        <authorList>
            <consortium name="The Broad Institute Genomics Platform"/>
            <consortium name="The Broad Institute Genome Sequencing Center for Infectious Disease"/>
            <person name="Wu L."/>
            <person name="Ma J."/>
        </authorList>
    </citation>
    <scope>NUCLEOTIDE SEQUENCE [LARGE SCALE GENOMIC DNA]</scope>
    <source>
        <strain evidence="12">CCUG 56698</strain>
    </source>
</reference>
<evidence type="ECO:0000256" key="8">
    <source>
        <dbReference type="ARBA" id="ARBA00023326"/>
    </source>
</evidence>
<evidence type="ECO:0000256" key="7">
    <source>
        <dbReference type="ARBA" id="ARBA00023295"/>
    </source>
</evidence>
<dbReference type="Gene3D" id="3.20.20.80">
    <property type="entry name" value="Glycosidases"/>
    <property type="match status" value="1"/>
</dbReference>
<accession>A0ABW2SMU7</accession>
<name>A0ABW2SMU7_9ACTO</name>
<keyword evidence="6" id="KW-0119">Carbohydrate metabolism</keyword>
<dbReference type="InterPro" id="IPR017736">
    <property type="entry name" value="Glyco_hydro_1_beta-glucosidase"/>
</dbReference>
<evidence type="ECO:0000256" key="1">
    <source>
        <dbReference type="ARBA" id="ARBA00000448"/>
    </source>
</evidence>
<dbReference type="PROSITE" id="PS00653">
    <property type="entry name" value="GLYCOSYL_HYDROL_F1_2"/>
    <property type="match status" value="1"/>
</dbReference>
<evidence type="ECO:0000256" key="6">
    <source>
        <dbReference type="ARBA" id="ARBA00023277"/>
    </source>
</evidence>
<comment type="catalytic activity">
    <reaction evidence="1 10">
        <text>Hydrolysis of terminal, non-reducing beta-D-glucosyl residues with release of beta-D-glucose.</text>
        <dbReference type="EC" id="3.2.1.21"/>
    </reaction>
</comment>
<evidence type="ECO:0000256" key="3">
    <source>
        <dbReference type="ARBA" id="ARBA00012744"/>
    </source>
</evidence>
<dbReference type="EMBL" id="JBHTEF010000001">
    <property type="protein sequence ID" value="MFC7581470.1"/>
    <property type="molecule type" value="Genomic_DNA"/>
</dbReference>
<dbReference type="Pfam" id="PF00232">
    <property type="entry name" value="Glyco_hydro_1"/>
    <property type="match status" value="1"/>
</dbReference>
<evidence type="ECO:0000313" key="11">
    <source>
        <dbReference type="EMBL" id="MFC7581470.1"/>
    </source>
</evidence>
<dbReference type="InterPro" id="IPR033132">
    <property type="entry name" value="GH_1_N_CS"/>
</dbReference>
<keyword evidence="5" id="KW-0136">Cellulose degradation</keyword>
<keyword evidence="4 10" id="KW-0378">Hydrolase</keyword>
<keyword evidence="12" id="KW-1185">Reference proteome</keyword>
<dbReference type="InterPro" id="IPR001360">
    <property type="entry name" value="Glyco_hydro_1"/>
</dbReference>
<sequence>MSRRREKSRRRSGFPDGFVWGVATAAYQIEGAVDEGGRGPSIWDVYAHTPGRTHGGETGDVADDGYHRWREDVGHLEDLGVDAYRFSVSWSRIQPEGTGPANPEGMRFYSDLVDALVARGIRPVVTLYHWDLPQALEDRGGWASRGTAEAFAEFARIMARGLGHRVAVWTTLNEPYCSAYLGYASGVHAPGRTEPEAALRAVHHLNLAHGLAARAIREELGEDARVSVSLNLHVIRPDDPDHPEDLDAVRRIDALANRAFLGPMIEGAYPGDLLEDTALTSDWSFVRPGDLEISRARLDLLGVNYYSTVRVRRLGEGERRAGGGDGHASSDHSPWIDADSVEFVPQPGPHTEMGWNIEPEGLTDLLTGLARRYPGLPLVVTENGAAFRDVVAPDGGVHDPRRVGYLRAHVAALRRAIDAGADVRGYFAWSLLDNFEWSYGYSKRFGLIHVDFATQRRTWKDSAYWYRDLVRGDGGSDAG</sequence>
<evidence type="ECO:0000256" key="9">
    <source>
        <dbReference type="PROSITE-ProRule" id="PRU10055"/>
    </source>
</evidence>
<dbReference type="EC" id="3.2.1.21" evidence="3 10"/>
<gene>
    <name evidence="11" type="ORF">ACFQWG_09720</name>
</gene>
<keyword evidence="8" id="KW-0624">Polysaccharide degradation</keyword>
<dbReference type="PRINTS" id="PR00131">
    <property type="entry name" value="GLHYDRLASE1"/>
</dbReference>
<dbReference type="NCBIfam" id="TIGR03356">
    <property type="entry name" value="BGL"/>
    <property type="match status" value="1"/>
</dbReference>
<dbReference type="PANTHER" id="PTHR10353">
    <property type="entry name" value="GLYCOSYL HYDROLASE"/>
    <property type="match status" value="1"/>
</dbReference>
<dbReference type="SUPFAM" id="SSF51445">
    <property type="entry name" value="(Trans)glycosidases"/>
    <property type="match status" value="1"/>
</dbReference>
<comment type="similarity">
    <text evidence="2 10">Belongs to the glycosyl hydrolase 1 family.</text>
</comment>
<dbReference type="InterPro" id="IPR017853">
    <property type="entry name" value="GH"/>
</dbReference>
<evidence type="ECO:0000256" key="5">
    <source>
        <dbReference type="ARBA" id="ARBA00023001"/>
    </source>
</evidence>
<protein>
    <recommendedName>
        <fullName evidence="3 10">Beta-glucosidase</fullName>
        <ecNumber evidence="3 10">3.2.1.21</ecNumber>
    </recommendedName>
</protein>